<comment type="caution">
    <text evidence="1">The sequence shown here is derived from an EMBL/GenBank/DDBJ whole genome shotgun (WGS) entry which is preliminary data.</text>
</comment>
<sequence length="117" mass="12456">MSRIHSRVTEAIHAGMIAGITAQLNQLGQAAGCAPLTWSIRLEDWHISGQAGAEYSDDEAAEALEAWADLLGLTAHSLAVAGTDTYHGLVDGVDIELWGVTDRDAFEQDTAPAEDRP</sequence>
<accession>A0A7W9KHE2</accession>
<proteinExistence type="predicted"/>
<evidence type="ECO:0000313" key="1">
    <source>
        <dbReference type="EMBL" id="MBB5892619.1"/>
    </source>
</evidence>
<dbReference type="Proteomes" id="UP000585638">
    <property type="component" value="Unassembled WGS sequence"/>
</dbReference>
<keyword evidence="2" id="KW-1185">Reference proteome</keyword>
<evidence type="ECO:0000313" key="2">
    <source>
        <dbReference type="Proteomes" id="UP000585638"/>
    </source>
</evidence>
<reference evidence="1 2" key="1">
    <citation type="submission" date="2020-08" db="EMBL/GenBank/DDBJ databases">
        <title>Sequencing the genomes of 1000 actinobacteria strains.</title>
        <authorList>
            <person name="Klenk H.-P."/>
        </authorList>
    </citation>
    <scope>NUCLEOTIDE SEQUENCE [LARGE SCALE GENOMIC DNA]</scope>
    <source>
        <strain evidence="1 2">DSM 43851</strain>
    </source>
</reference>
<protein>
    <submittedName>
        <fullName evidence="1">Uncharacterized protein</fullName>
    </submittedName>
</protein>
<name>A0A7W9KHE2_9PSEU</name>
<dbReference type="AlphaFoldDB" id="A0A7W9KHE2"/>
<gene>
    <name evidence="1" type="ORF">BJ998_003815</name>
</gene>
<dbReference type="EMBL" id="JACHIR010000001">
    <property type="protein sequence ID" value="MBB5892619.1"/>
    <property type="molecule type" value="Genomic_DNA"/>
</dbReference>
<dbReference type="RefSeq" id="WP_184863484.1">
    <property type="nucleotide sequence ID" value="NZ_BAAAWY010000027.1"/>
</dbReference>
<organism evidence="1 2">
    <name type="scientific">Kutzneria kofuensis</name>
    <dbReference type="NCBI Taxonomy" id="103725"/>
    <lineage>
        <taxon>Bacteria</taxon>
        <taxon>Bacillati</taxon>
        <taxon>Actinomycetota</taxon>
        <taxon>Actinomycetes</taxon>
        <taxon>Pseudonocardiales</taxon>
        <taxon>Pseudonocardiaceae</taxon>
        <taxon>Kutzneria</taxon>
    </lineage>
</organism>